<keyword evidence="6" id="KW-1185">Reference proteome</keyword>
<sequence>MEYGSDHAEYYDRVFRSRGKSFEGEARELANIVKARAPEAASLLDVACGTGAHLETFAQIFEHVEGVELSPDMREVAARRLPGVPLHPGDMRDFDLGRTFDAVTCMGNAVGELGSYDELVEAIGSMAAHLAPGGVLVVEPWYFPENFLDGHVGGHTLAEDGLVISRMTHSRREGDKSRLEVRFRVADSAGFKEFSEVLYSSLFTCDQYLEAFAKAGCRAEFRPAFKLADGRPNSPGLFVGVREEGPGDGLR</sequence>
<proteinExistence type="predicted"/>
<evidence type="ECO:0000313" key="6">
    <source>
        <dbReference type="Proteomes" id="UP001589647"/>
    </source>
</evidence>
<dbReference type="CDD" id="cd02440">
    <property type="entry name" value="AdoMet_MTases"/>
    <property type="match status" value="1"/>
</dbReference>
<dbReference type="PANTHER" id="PTHR43464:SF19">
    <property type="entry name" value="UBIQUINONE BIOSYNTHESIS O-METHYLTRANSFERASE, MITOCHONDRIAL"/>
    <property type="match status" value="1"/>
</dbReference>
<evidence type="ECO:0000256" key="3">
    <source>
        <dbReference type="ARBA" id="ARBA00022691"/>
    </source>
</evidence>
<feature type="domain" description="Methyltransferase" evidence="4">
    <location>
        <begin position="44"/>
        <end position="134"/>
    </location>
</feature>
<organism evidence="5 6">
    <name type="scientific">Nonomuraea spiralis</name>
    <dbReference type="NCBI Taxonomy" id="46182"/>
    <lineage>
        <taxon>Bacteria</taxon>
        <taxon>Bacillati</taxon>
        <taxon>Actinomycetota</taxon>
        <taxon>Actinomycetes</taxon>
        <taxon>Streptosporangiales</taxon>
        <taxon>Streptosporangiaceae</taxon>
        <taxon>Nonomuraea</taxon>
    </lineage>
</organism>
<dbReference type="Gene3D" id="3.40.50.150">
    <property type="entry name" value="Vaccinia Virus protein VP39"/>
    <property type="match status" value="1"/>
</dbReference>
<dbReference type="Proteomes" id="UP001589647">
    <property type="component" value="Unassembled WGS sequence"/>
</dbReference>
<comment type="caution">
    <text evidence="5">The sequence shown here is derived from an EMBL/GenBank/DDBJ whole genome shotgun (WGS) entry which is preliminary data.</text>
</comment>
<dbReference type="InterPro" id="IPR029063">
    <property type="entry name" value="SAM-dependent_MTases_sf"/>
</dbReference>
<dbReference type="InterPro" id="IPR041698">
    <property type="entry name" value="Methyltransf_25"/>
</dbReference>
<dbReference type="Pfam" id="PF13649">
    <property type="entry name" value="Methyltransf_25"/>
    <property type="match status" value="1"/>
</dbReference>
<evidence type="ECO:0000313" key="5">
    <source>
        <dbReference type="EMBL" id="MFB9204770.1"/>
    </source>
</evidence>
<dbReference type="GO" id="GO:0032259">
    <property type="term" value="P:methylation"/>
    <property type="evidence" value="ECO:0007669"/>
    <property type="project" value="UniProtKB-KW"/>
</dbReference>
<evidence type="ECO:0000259" key="4">
    <source>
        <dbReference type="Pfam" id="PF13649"/>
    </source>
</evidence>
<accession>A0ABV5ILG1</accession>
<dbReference type="EC" id="2.1.1.222" evidence="5"/>
<dbReference type="SUPFAM" id="SSF53335">
    <property type="entry name" value="S-adenosyl-L-methionine-dependent methyltransferases"/>
    <property type="match status" value="1"/>
</dbReference>
<keyword evidence="2 5" id="KW-0808">Transferase</keyword>
<dbReference type="Gene3D" id="2.20.130.10">
    <property type="entry name" value="CAC2371-like domains"/>
    <property type="match status" value="1"/>
</dbReference>
<gene>
    <name evidence="5" type="ORF">ACFFV7_26495</name>
</gene>
<reference evidence="5 6" key="1">
    <citation type="submission" date="2024-09" db="EMBL/GenBank/DDBJ databases">
        <authorList>
            <person name="Sun Q."/>
            <person name="Mori K."/>
        </authorList>
    </citation>
    <scope>NUCLEOTIDE SEQUENCE [LARGE SCALE GENOMIC DNA]</scope>
    <source>
        <strain evidence="5 6">CCM 3426</strain>
    </source>
</reference>
<evidence type="ECO:0000256" key="1">
    <source>
        <dbReference type="ARBA" id="ARBA00022603"/>
    </source>
</evidence>
<protein>
    <submittedName>
        <fullName evidence="5">Class I SAM-dependent methyltransferase</fullName>
        <ecNumber evidence="5">2.1.1.222</ecNumber>
        <ecNumber evidence="5">2.1.1.64</ecNumber>
    </submittedName>
</protein>
<keyword evidence="1 5" id="KW-0489">Methyltransferase</keyword>
<dbReference type="PANTHER" id="PTHR43464">
    <property type="entry name" value="METHYLTRANSFERASE"/>
    <property type="match status" value="1"/>
</dbReference>
<keyword evidence="3" id="KW-0949">S-adenosyl-L-methionine</keyword>
<dbReference type="RefSeq" id="WP_189650310.1">
    <property type="nucleotide sequence ID" value="NZ_BMRC01000013.1"/>
</dbReference>
<dbReference type="GO" id="GO:0102208">
    <property type="term" value="F:2-polyprenyl-6-hydroxyphenol methylase activity"/>
    <property type="evidence" value="ECO:0007669"/>
    <property type="project" value="UniProtKB-EC"/>
</dbReference>
<dbReference type="GO" id="GO:0061542">
    <property type="term" value="F:3-demethylubiquinol 3-O-methyltransferase activity"/>
    <property type="evidence" value="ECO:0007669"/>
    <property type="project" value="UniProtKB-EC"/>
</dbReference>
<dbReference type="EMBL" id="JBHMEI010000020">
    <property type="protein sequence ID" value="MFB9204770.1"/>
    <property type="molecule type" value="Genomic_DNA"/>
</dbReference>
<evidence type="ECO:0000256" key="2">
    <source>
        <dbReference type="ARBA" id="ARBA00022679"/>
    </source>
</evidence>
<dbReference type="EC" id="2.1.1.64" evidence="5"/>
<name>A0ABV5ILG1_9ACTN</name>